<name>G0U6K7_TRYVY</name>
<feature type="transmembrane region" description="Helical" evidence="8">
    <location>
        <begin position="375"/>
        <end position="397"/>
    </location>
</feature>
<evidence type="ECO:0000256" key="7">
    <source>
        <dbReference type="ARBA" id="ARBA00023136"/>
    </source>
</evidence>
<feature type="transmembrane region" description="Helical" evidence="8">
    <location>
        <begin position="409"/>
        <end position="426"/>
    </location>
</feature>
<feature type="transmembrane region" description="Helical" evidence="8">
    <location>
        <begin position="350"/>
        <end position="369"/>
    </location>
</feature>
<reference evidence="10" key="1">
    <citation type="journal article" date="2012" name="Proc. Natl. Acad. Sci. U.S.A.">
        <title>Antigenic diversity is generated by distinct evolutionary mechanisms in African trypanosome species.</title>
        <authorList>
            <person name="Jackson A.P."/>
            <person name="Berry A."/>
            <person name="Aslett M."/>
            <person name="Allison H.C."/>
            <person name="Burton P."/>
            <person name="Vavrova-Anderson J."/>
            <person name="Brown R."/>
            <person name="Browne H."/>
            <person name="Corton N."/>
            <person name="Hauser H."/>
            <person name="Gamble J."/>
            <person name="Gilderthorp R."/>
            <person name="Marcello L."/>
            <person name="McQuillan J."/>
            <person name="Otto T.D."/>
            <person name="Quail M.A."/>
            <person name="Sanders M.J."/>
            <person name="van Tonder A."/>
            <person name="Ginger M.L."/>
            <person name="Field M.C."/>
            <person name="Barry J.D."/>
            <person name="Hertz-Fowler C."/>
            <person name="Berriman M."/>
        </authorList>
    </citation>
    <scope>NUCLEOTIDE SEQUENCE</scope>
    <source>
        <strain evidence="10">Y486</strain>
    </source>
</reference>
<keyword evidence="6 8" id="KW-1133">Transmembrane helix</keyword>
<dbReference type="GO" id="GO:0000026">
    <property type="term" value="F:alpha-1,2-mannosyltransferase activity"/>
    <property type="evidence" value="ECO:0007669"/>
    <property type="project" value="TreeGrafter"/>
</dbReference>
<keyword evidence="5 8" id="KW-0256">Endoplasmic reticulum</keyword>
<dbReference type="EMBL" id="HE573026">
    <property type="protein sequence ID" value="CCC51511.1"/>
    <property type="molecule type" value="Genomic_DNA"/>
</dbReference>
<dbReference type="AlphaFoldDB" id="G0U6K7"/>
<feature type="transmembrane region" description="Helical" evidence="8">
    <location>
        <begin position="116"/>
        <end position="138"/>
    </location>
</feature>
<dbReference type="PANTHER" id="PTHR22760">
    <property type="entry name" value="GLYCOSYLTRANSFERASE"/>
    <property type="match status" value="1"/>
</dbReference>
<dbReference type="Pfam" id="PF03901">
    <property type="entry name" value="Glyco_transf_22"/>
    <property type="match status" value="1"/>
</dbReference>
<evidence type="ECO:0000256" key="9">
    <source>
        <dbReference type="SAM" id="MobiDB-lite"/>
    </source>
</evidence>
<feature type="transmembrane region" description="Helical" evidence="8">
    <location>
        <begin position="190"/>
        <end position="210"/>
    </location>
</feature>
<proteinExistence type="inferred from homology"/>
<evidence type="ECO:0000313" key="10">
    <source>
        <dbReference type="EMBL" id="CCC51511.1"/>
    </source>
</evidence>
<keyword evidence="4 8" id="KW-0812">Transmembrane</keyword>
<accession>G0U6K7</accession>
<evidence type="ECO:0000256" key="1">
    <source>
        <dbReference type="ARBA" id="ARBA00004477"/>
    </source>
</evidence>
<comment type="similarity">
    <text evidence="8">Belongs to the glycosyltransferase 22 family.</text>
</comment>
<dbReference type="GO" id="GO:0006506">
    <property type="term" value="P:GPI anchor biosynthetic process"/>
    <property type="evidence" value="ECO:0007669"/>
    <property type="project" value="TreeGrafter"/>
</dbReference>
<feature type="region of interest" description="Disordered" evidence="9">
    <location>
        <begin position="146"/>
        <end position="171"/>
    </location>
</feature>
<evidence type="ECO:0000256" key="3">
    <source>
        <dbReference type="ARBA" id="ARBA00022679"/>
    </source>
</evidence>
<protein>
    <recommendedName>
        <fullName evidence="8">Mannosyltransferase</fullName>
        <ecNumber evidence="8">2.4.1.-</ecNumber>
    </recommendedName>
</protein>
<evidence type="ECO:0000256" key="2">
    <source>
        <dbReference type="ARBA" id="ARBA00022676"/>
    </source>
</evidence>
<evidence type="ECO:0000256" key="6">
    <source>
        <dbReference type="ARBA" id="ARBA00022989"/>
    </source>
</evidence>
<feature type="transmembrane region" description="Helical" evidence="8">
    <location>
        <begin position="82"/>
        <end position="104"/>
    </location>
</feature>
<feature type="transmembrane region" description="Helical" evidence="8">
    <location>
        <begin position="217"/>
        <end position="246"/>
    </location>
</feature>
<evidence type="ECO:0000256" key="4">
    <source>
        <dbReference type="ARBA" id="ARBA00022692"/>
    </source>
</evidence>
<dbReference type="EC" id="2.4.1.-" evidence="8"/>
<dbReference type="PANTHER" id="PTHR22760:SF4">
    <property type="entry name" value="GPI MANNOSYLTRANSFERASE 3"/>
    <property type="match status" value="1"/>
</dbReference>
<sequence length="588" mass="67059">MPGSTVPVVLSSGNVHARKVRQQPYMSWKLVLAIYALRLFLCVTVRTVEAPDEWWQSTEVAYNMVFGKGHLPWEWHNGLRSVIFPGIVAIPFFILKVLGTDTAWSVWFASRALQALILSSIDICVFNIGASLDVLLAASRTERSTKGRETLRRRQSSTVSSVPGSGASFERSQTHRVAHTALMLSLGNWYMAYCGVRLYSNVLEALLVLLAMQQKRYIPFLLLSGLASAVRITSVVVIFPLLFVHIWRAVRKYGCVSGLLYITSYGALALALVLGITTSLDRLFYGHWVLTPLAFFRFNVSLNLSRFFGEHAWHFYIFPVLPFIVGPHILFTFLAPFLLRRGTFGAAVRLHIYSTLGLCFWIVGIYSLIDHKECRFIFTVLPLCLVIAAFVLSPRWYSKYCTVRRLHRIFLLLNVVGIYVMCYVFRRGPLDVMAEIRGGAPVGRLDIIATCYTTPGYSYVHKKVDHLGHIDCSVRIDNVTGVPKVTEDVIFRRYPKDYVLWKYDGVHTFNMSDADERTKATELREVVPPRSRPHPEALVMTRALAIKVKEAFLSKHRYRLYRSFLHSPLILFPFEDNYIELWVRAVDN</sequence>
<feature type="transmembrane region" description="Helical" evidence="8">
    <location>
        <begin position="258"/>
        <end position="276"/>
    </location>
</feature>
<evidence type="ECO:0000256" key="5">
    <source>
        <dbReference type="ARBA" id="ARBA00022824"/>
    </source>
</evidence>
<dbReference type="InterPro" id="IPR005599">
    <property type="entry name" value="GPI_mannosylTrfase"/>
</dbReference>
<gene>
    <name evidence="10" type="ORF">TVY486_1005620</name>
</gene>
<organism evidence="10">
    <name type="scientific">Trypanosoma vivax (strain Y486)</name>
    <dbReference type="NCBI Taxonomy" id="1055687"/>
    <lineage>
        <taxon>Eukaryota</taxon>
        <taxon>Discoba</taxon>
        <taxon>Euglenozoa</taxon>
        <taxon>Kinetoplastea</taxon>
        <taxon>Metakinetoplastina</taxon>
        <taxon>Trypanosomatida</taxon>
        <taxon>Trypanosomatidae</taxon>
        <taxon>Trypanosoma</taxon>
        <taxon>Duttonella</taxon>
    </lineage>
</organism>
<dbReference type="GO" id="GO:0005789">
    <property type="term" value="C:endoplasmic reticulum membrane"/>
    <property type="evidence" value="ECO:0007669"/>
    <property type="project" value="UniProtKB-SubCell"/>
</dbReference>
<comment type="subcellular location">
    <subcellularLocation>
        <location evidence="1 8">Endoplasmic reticulum membrane</location>
        <topology evidence="1 8">Multi-pass membrane protein</topology>
    </subcellularLocation>
</comment>
<keyword evidence="3" id="KW-0808">Transferase</keyword>
<keyword evidence="7 8" id="KW-0472">Membrane</keyword>
<evidence type="ECO:0000256" key="8">
    <source>
        <dbReference type="RuleBase" id="RU363075"/>
    </source>
</evidence>
<feature type="transmembrane region" description="Helical" evidence="8">
    <location>
        <begin position="283"/>
        <end position="300"/>
    </location>
</feature>
<feature type="transmembrane region" description="Helical" evidence="8">
    <location>
        <begin position="312"/>
        <end position="338"/>
    </location>
</feature>
<keyword evidence="2 8" id="KW-0328">Glycosyltransferase</keyword>